<dbReference type="EMBL" id="MFFM01000034">
    <property type="protein sequence ID" value="OGF12131.1"/>
    <property type="molecule type" value="Genomic_DNA"/>
</dbReference>
<organism evidence="1 2">
    <name type="scientific">Candidatus Edwardsbacteria bacterium GWF2_54_11</name>
    <dbReference type="NCBI Taxonomy" id="1817851"/>
    <lineage>
        <taxon>Bacteria</taxon>
        <taxon>Candidatus Edwardsiibacteriota</taxon>
    </lineage>
</organism>
<dbReference type="AlphaFoldDB" id="A0A1F5RDK1"/>
<comment type="caution">
    <text evidence="1">The sequence shown here is derived from an EMBL/GenBank/DDBJ whole genome shotgun (WGS) entry which is preliminary data.</text>
</comment>
<reference evidence="1 2" key="1">
    <citation type="journal article" date="2016" name="Nat. Commun.">
        <title>Thousands of microbial genomes shed light on interconnected biogeochemical processes in an aquifer system.</title>
        <authorList>
            <person name="Anantharaman K."/>
            <person name="Brown C.T."/>
            <person name="Hug L.A."/>
            <person name="Sharon I."/>
            <person name="Castelle C.J."/>
            <person name="Probst A.J."/>
            <person name="Thomas B.C."/>
            <person name="Singh A."/>
            <person name="Wilkins M.J."/>
            <person name="Karaoz U."/>
            <person name="Brodie E.L."/>
            <person name="Williams K.H."/>
            <person name="Hubbard S.S."/>
            <person name="Banfield J.F."/>
        </authorList>
    </citation>
    <scope>NUCLEOTIDE SEQUENCE [LARGE SCALE GENOMIC DNA]</scope>
</reference>
<gene>
    <name evidence="1" type="ORF">A2024_03860</name>
</gene>
<proteinExistence type="predicted"/>
<name>A0A1F5RDK1_9BACT</name>
<accession>A0A1F5RDK1</accession>
<evidence type="ECO:0000313" key="2">
    <source>
        <dbReference type="Proteomes" id="UP000177230"/>
    </source>
</evidence>
<sequence>MEKSNQIGSDKPWYHGSPQKLTRLKAGSTITQQFEIARIFSHKPAVVVGNGAKWKHTGPFIKGFVYRLLGLVCKNDIVAVPNSTMSKGDEWNTRREFRLELVAETIVNPAELLTKHELKEMVKRGEVDKTVIETIFKKQQYNNP</sequence>
<protein>
    <submittedName>
        <fullName evidence="1">Uncharacterized protein</fullName>
    </submittedName>
</protein>
<evidence type="ECO:0000313" key="1">
    <source>
        <dbReference type="EMBL" id="OGF12131.1"/>
    </source>
</evidence>
<dbReference type="Proteomes" id="UP000177230">
    <property type="component" value="Unassembled WGS sequence"/>
</dbReference>